<evidence type="ECO:0000313" key="4">
    <source>
        <dbReference type="Proteomes" id="UP001162156"/>
    </source>
</evidence>
<dbReference type="GO" id="GO:0005770">
    <property type="term" value="C:late endosome"/>
    <property type="evidence" value="ECO:0007669"/>
    <property type="project" value="TreeGrafter"/>
</dbReference>
<comment type="caution">
    <text evidence="3">The sequence shown here is derived from an EMBL/GenBank/DDBJ whole genome shotgun (WGS) entry which is preliminary data.</text>
</comment>
<evidence type="ECO:0000259" key="2">
    <source>
        <dbReference type="Pfam" id="PF19439"/>
    </source>
</evidence>
<dbReference type="InterPro" id="IPR039272">
    <property type="entry name" value="CLEC16A/TT9"/>
</dbReference>
<dbReference type="Proteomes" id="UP001162156">
    <property type="component" value="Unassembled WGS sequence"/>
</dbReference>
<sequence>MKMFLFPDNSDLIACTVLWGDGTKMRRFLVIDILQLILVEPDTKRLGWGVAKLVCFLQDIEVTGDKDDSRCLHITIHRPISGAMMNRLSLLNVKFIFDDNIRCMAAKQRLTKGRIKARQKKMQHIARLLEIPGQSGPPSPAFAGQGLYGSRSTGRIIRENRPLFNMSRGPGFAAPRRESSPGVIHRTDESRRHREGESPNRICNLKKENGRKENRSRDNSTSRVRSREGSPRMPRPRSEEIPLELIKKAPNSLIDMAPKITILPRPQTPRTVIEPVASSSSEKPTPKDVNTPIASTISEETSFIAEELNKEGVETV</sequence>
<dbReference type="GO" id="GO:0005794">
    <property type="term" value="C:Golgi apparatus"/>
    <property type="evidence" value="ECO:0007669"/>
    <property type="project" value="TreeGrafter"/>
</dbReference>
<dbReference type="Pfam" id="PF19439">
    <property type="entry name" value="CLEC16A_C"/>
    <property type="match status" value="1"/>
</dbReference>
<dbReference type="PANTHER" id="PTHR21481:SF0">
    <property type="entry name" value="PROTEIN CLEC16A"/>
    <property type="match status" value="1"/>
</dbReference>
<dbReference type="GO" id="GO:1901096">
    <property type="term" value="P:regulation of autophagosome maturation"/>
    <property type="evidence" value="ECO:0007669"/>
    <property type="project" value="TreeGrafter"/>
</dbReference>
<organism evidence="3 4">
    <name type="scientific">Rhamnusium bicolor</name>
    <dbReference type="NCBI Taxonomy" id="1586634"/>
    <lineage>
        <taxon>Eukaryota</taxon>
        <taxon>Metazoa</taxon>
        <taxon>Ecdysozoa</taxon>
        <taxon>Arthropoda</taxon>
        <taxon>Hexapoda</taxon>
        <taxon>Insecta</taxon>
        <taxon>Pterygota</taxon>
        <taxon>Neoptera</taxon>
        <taxon>Endopterygota</taxon>
        <taxon>Coleoptera</taxon>
        <taxon>Polyphaga</taxon>
        <taxon>Cucujiformia</taxon>
        <taxon>Chrysomeloidea</taxon>
        <taxon>Cerambycidae</taxon>
        <taxon>Lepturinae</taxon>
        <taxon>Rhagiini</taxon>
        <taxon>Rhamnusium</taxon>
    </lineage>
</organism>
<feature type="domain" description="CLEC16A/TT9 C-terminal" evidence="2">
    <location>
        <begin position="8"/>
        <end position="135"/>
    </location>
</feature>
<evidence type="ECO:0000256" key="1">
    <source>
        <dbReference type="SAM" id="MobiDB-lite"/>
    </source>
</evidence>
<gene>
    <name evidence="3" type="ORF">NQ314_012265</name>
</gene>
<keyword evidence="4" id="KW-1185">Reference proteome</keyword>
<dbReference type="PANTHER" id="PTHR21481">
    <property type="entry name" value="PROTEIN CLEC16A"/>
    <property type="match status" value="1"/>
</dbReference>
<protein>
    <recommendedName>
        <fullName evidence="2">CLEC16A/TT9 C-terminal domain-containing protein</fullName>
    </recommendedName>
</protein>
<dbReference type="AlphaFoldDB" id="A0AAV8XDS9"/>
<proteinExistence type="predicted"/>
<evidence type="ECO:0000313" key="3">
    <source>
        <dbReference type="EMBL" id="KAJ8936569.1"/>
    </source>
</evidence>
<dbReference type="EMBL" id="JANEYF010003405">
    <property type="protein sequence ID" value="KAJ8936569.1"/>
    <property type="molecule type" value="Genomic_DNA"/>
</dbReference>
<feature type="compositionally biased region" description="Basic and acidic residues" evidence="1">
    <location>
        <begin position="175"/>
        <end position="198"/>
    </location>
</feature>
<name>A0AAV8XDS9_9CUCU</name>
<feature type="region of interest" description="Disordered" evidence="1">
    <location>
        <begin position="159"/>
        <end position="243"/>
    </location>
</feature>
<dbReference type="InterPro" id="IPR045820">
    <property type="entry name" value="CLEC16A/TT9_C"/>
</dbReference>
<dbReference type="GO" id="GO:0016197">
    <property type="term" value="P:endosomal transport"/>
    <property type="evidence" value="ECO:0007669"/>
    <property type="project" value="TreeGrafter"/>
</dbReference>
<dbReference type="GO" id="GO:0007034">
    <property type="term" value="P:vacuolar transport"/>
    <property type="evidence" value="ECO:0007669"/>
    <property type="project" value="TreeGrafter"/>
</dbReference>
<feature type="region of interest" description="Disordered" evidence="1">
    <location>
        <begin position="265"/>
        <end position="295"/>
    </location>
</feature>
<accession>A0AAV8XDS9</accession>
<feature type="compositionally biased region" description="Basic and acidic residues" evidence="1">
    <location>
        <begin position="205"/>
        <end position="240"/>
    </location>
</feature>
<reference evidence="3" key="1">
    <citation type="journal article" date="2023" name="Insect Mol. Biol.">
        <title>Genome sequencing provides insights into the evolution of gene families encoding plant cell wall-degrading enzymes in longhorned beetles.</title>
        <authorList>
            <person name="Shin N.R."/>
            <person name="Okamura Y."/>
            <person name="Kirsch R."/>
            <person name="Pauchet Y."/>
        </authorList>
    </citation>
    <scope>NUCLEOTIDE SEQUENCE</scope>
    <source>
        <strain evidence="3">RBIC_L_NR</strain>
    </source>
</reference>